<proteinExistence type="predicted"/>
<feature type="signal peptide" evidence="3">
    <location>
        <begin position="1"/>
        <end position="16"/>
    </location>
</feature>
<dbReference type="OrthoDB" id="16573at2759"/>
<dbReference type="EMBL" id="LODT01000022">
    <property type="protein sequence ID" value="KYQ94195.1"/>
    <property type="molecule type" value="Genomic_DNA"/>
</dbReference>
<dbReference type="STRING" id="361077.A0A151ZJV5"/>
<evidence type="ECO:0000313" key="6">
    <source>
        <dbReference type="Proteomes" id="UP000076078"/>
    </source>
</evidence>
<keyword evidence="2" id="KW-1133">Transmembrane helix</keyword>
<dbReference type="AlphaFoldDB" id="A0A151ZJV5"/>
<keyword evidence="2" id="KW-0472">Membrane</keyword>
<feature type="compositionally biased region" description="Low complexity" evidence="1">
    <location>
        <begin position="292"/>
        <end position="306"/>
    </location>
</feature>
<dbReference type="Proteomes" id="UP000076078">
    <property type="component" value="Unassembled WGS sequence"/>
</dbReference>
<dbReference type="PANTHER" id="PTHR31515:SF2">
    <property type="entry name" value="TRANSMEMBRANE PROTEIN"/>
    <property type="match status" value="1"/>
</dbReference>
<organism evidence="5 6">
    <name type="scientific">Tieghemostelium lacteum</name>
    <name type="common">Slime mold</name>
    <name type="synonym">Dictyostelium lacteum</name>
    <dbReference type="NCBI Taxonomy" id="361077"/>
    <lineage>
        <taxon>Eukaryota</taxon>
        <taxon>Amoebozoa</taxon>
        <taxon>Evosea</taxon>
        <taxon>Eumycetozoa</taxon>
        <taxon>Dictyostelia</taxon>
        <taxon>Dictyosteliales</taxon>
        <taxon>Raperosteliaceae</taxon>
        <taxon>Tieghemostelium</taxon>
    </lineage>
</organism>
<evidence type="ECO:0000256" key="3">
    <source>
        <dbReference type="SAM" id="SignalP"/>
    </source>
</evidence>
<gene>
    <name evidence="5" type="ORF">DLAC_04488</name>
</gene>
<evidence type="ECO:0000259" key="4">
    <source>
        <dbReference type="Pfam" id="PF25483"/>
    </source>
</evidence>
<dbReference type="InParanoid" id="A0A151ZJV5"/>
<keyword evidence="6" id="KW-1185">Reference proteome</keyword>
<evidence type="ECO:0000256" key="1">
    <source>
        <dbReference type="SAM" id="MobiDB-lite"/>
    </source>
</evidence>
<keyword evidence="2" id="KW-0812">Transmembrane</keyword>
<dbReference type="FunCoup" id="A0A151ZJV5">
    <property type="interactions" value="10"/>
</dbReference>
<feature type="chain" id="PRO_5007593372" description="DUF7906 domain-containing protein" evidence="3">
    <location>
        <begin position="17"/>
        <end position="952"/>
    </location>
</feature>
<evidence type="ECO:0000313" key="5">
    <source>
        <dbReference type="EMBL" id="KYQ94195.1"/>
    </source>
</evidence>
<reference evidence="5 6" key="1">
    <citation type="submission" date="2015-12" db="EMBL/GenBank/DDBJ databases">
        <title>Dictyostelia acquired genes for synthesis and detection of signals that induce cell-type specialization by lateral gene transfer from prokaryotes.</title>
        <authorList>
            <person name="Gloeckner G."/>
            <person name="Schaap P."/>
        </authorList>
    </citation>
    <scope>NUCLEOTIDE SEQUENCE [LARGE SCALE GENOMIC DNA]</scope>
    <source>
        <strain evidence="5 6">TK</strain>
    </source>
</reference>
<dbReference type="PANTHER" id="PTHR31515">
    <property type="entry name" value="TRANSMEMBRANE PROTEIN-RELATED"/>
    <property type="match status" value="1"/>
</dbReference>
<keyword evidence="3" id="KW-0732">Signal</keyword>
<name>A0A151ZJV5_TIELA</name>
<dbReference type="OMA" id="IHCTKER"/>
<feature type="domain" description="DUF7906" evidence="4">
    <location>
        <begin position="391"/>
        <end position="451"/>
    </location>
</feature>
<evidence type="ECO:0000256" key="2">
    <source>
        <dbReference type="SAM" id="Phobius"/>
    </source>
</evidence>
<feature type="transmembrane region" description="Helical" evidence="2">
    <location>
        <begin position="922"/>
        <end position="943"/>
    </location>
</feature>
<accession>A0A151ZJV5</accession>
<protein>
    <recommendedName>
        <fullName evidence="4">DUF7906 domain-containing protein</fullName>
    </recommendedName>
</protein>
<dbReference type="InterPro" id="IPR057228">
    <property type="entry name" value="DUF7906"/>
</dbReference>
<sequence>MMFKISFLIISIYVLAAIANISHKNQYDERFDIIDKIDKIEDLDLNARFNSIINRQSTAIKTWIDSQNIGEFLYLQKTKSLRLKIPVNFLFVGFNGDGNKGFDLTDDSLIEWFQHIEHSINNVIVPIGEDQLSSEKIPTPQTHIEYAFDIHVSKLDSMVTTLIEDAIYWHLRSEMGESHNDSGDEEHVESKKEQLYYTNPHLVSSLLSSLLEDLGLHTSSYTIVIMNPNPPKDGSSYGYRTGYSNAELKVIHDNPDVFKESTIKNVTSDYEYIKILKNARGQTFNEPGEIPQQQQQQQQQQHDQQQQNYNFKFRDVSKASSVWANTMVQVFNKHRYYKSPGAFKNECKWYDDGEEYGCQFSNLLTSENSDILSQVKDILYNGVGTVYEQMYLFNAKEFEIKENCLVDSWVSHKRFAFIDLTAGPFEWGPSIGGSGLKTTTTLPRVPQVNTSTTDNSIDPVAQFIQKREMSAIERNKILEEISMLEVIFENTCQNYMDSDIYNKERCLNILENIQALQANSVEVNIDNYDLLLGNRNETPGNNDQDNFVSKLGSVISQSLQHLIVQPQPLFRIKYYHRVRFQVIIIAEHQDYNPRDYFHFNYEQFKQEIEKLKVPGQEFTFSIKSLSMADDKGLSLAYQQSLNTIISPVITDEGIFATRLNYFIDSKEMKQQLMRLNTDGHTESDDMAESKYIPIFIFSLSSRHPVFIDKVHQAKSLNNMILAVQSNVFNYPTSFSCNGQQSSQYLLNPLSAILGATALHLGGLVAPQYSYSEATQSVQTRWQWSVGDNPLSKTYSFPFSYFNEFQRDTIQRNYIVSSLERSIQWMNRGSALLLNQKTSMANFNLLKTYPVEEITKEFGIIRDQWRLISELTERLEFKKAIQLCMQVEKLSYSFYLKTEDINAISLITECESSDSFHLPKRTIIMSIVTLLILSITIFTLSSLYKKKTKLKIN</sequence>
<feature type="region of interest" description="Disordered" evidence="1">
    <location>
        <begin position="283"/>
        <end position="306"/>
    </location>
</feature>
<comment type="caution">
    <text evidence="5">The sequence shown here is derived from an EMBL/GenBank/DDBJ whole genome shotgun (WGS) entry which is preliminary data.</text>
</comment>
<dbReference type="Pfam" id="PF25483">
    <property type="entry name" value="DUF7906"/>
    <property type="match status" value="1"/>
</dbReference>